<name>N6UU43_9EURY</name>
<dbReference type="PANTHER" id="PTHR42987:SF4">
    <property type="entry name" value="PROTEASE SOHB-RELATED"/>
    <property type="match status" value="1"/>
</dbReference>
<dbReference type="SUPFAM" id="SSF52096">
    <property type="entry name" value="ClpP/crotonase"/>
    <property type="match status" value="1"/>
</dbReference>
<reference evidence="7 8" key="1">
    <citation type="journal article" date="2013" name="Genome Announc.">
        <title>Draft Genome Sequence of a Highly Flagellated, Fast-Swimming Archaeon, Methanocaldococcus villosus Strain KIN24-T80 (DSM 22612).</title>
        <authorList>
            <person name="Thennarasu S."/>
            <person name="Polireddy D."/>
            <person name="Antony A."/>
            <person name="Yada M.R."/>
            <person name="Algarawi S."/>
            <person name="Sivakumar N."/>
        </authorList>
    </citation>
    <scope>NUCLEOTIDE SEQUENCE [LARGE SCALE GENOMIC DNA]</scope>
    <source>
        <strain evidence="7 8">KIN24-T80</strain>
    </source>
</reference>
<sequence>MRKIYIFIIALIVILIILFGLSLIIIENFNFGKPKIAKVYLYNEIYFDYSKKEFPWEERRDARYYINLLDKLMKDNNTKGVLLVINSPGGEVVASEELAEKVAELSKKKPVVVYIETLACSGAYMVAAPANYIVSQRHSIVGSIGVRMDIIHYYNLMKKLGVNVTTIKAGKYKDIGSPFRPITKEEREYLEKIINETYNYFVEWVAKYRHIPLNKVYKIADGKIYTGEDAVKLGLVDQVGSEEDAMKKLKELANVTNVEIEEYGLEGGYSLFGLAYYLGRGIGDSLKEINLGEFYGYINS</sequence>
<evidence type="ECO:0000313" key="7">
    <source>
        <dbReference type="EMBL" id="ENN95874.1"/>
    </source>
</evidence>
<comment type="caution">
    <text evidence="7">The sequence shown here is derived from an EMBL/GenBank/DDBJ whole genome shotgun (WGS) entry which is preliminary data.</text>
</comment>
<evidence type="ECO:0000259" key="6">
    <source>
        <dbReference type="Pfam" id="PF01343"/>
    </source>
</evidence>
<accession>N6UU43</accession>
<protein>
    <submittedName>
        <fullName evidence="7">Signal peptide peptidase SppA, 36K type</fullName>
    </submittedName>
</protein>
<keyword evidence="5" id="KW-0812">Transmembrane</keyword>
<feature type="domain" description="Peptidase S49" evidence="6">
    <location>
        <begin position="104"/>
        <end position="255"/>
    </location>
</feature>
<keyword evidence="5" id="KW-1133">Transmembrane helix</keyword>
<evidence type="ECO:0000256" key="3">
    <source>
        <dbReference type="ARBA" id="ARBA00022801"/>
    </source>
</evidence>
<dbReference type="OrthoDB" id="31107at2157"/>
<dbReference type="Gene3D" id="3.90.226.10">
    <property type="entry name" value="2-enoyl-CoA Hydratase, Chain A, domain 1"/>
    <property type="match status" value="1"/>
</dbReference>
<dbReference type="CDD" id="cd07023">
    <property type="entry name" value="S49_Sppa_N_C"/>
    <property type="match status" value="1"/>
</dbReference>
<keyword evidence="5" id="KW-0472">Membrane</keyword>
<dbReference type="InterPro" id="IPR004635">
    <property type="entry name" value="Pept_S49_SppA"/>
</dbReference>
<dbReference type="RefSeq" id="WP_004592563.1">
    <property type="nucleotide sequence ID" value="NZ_APMM01000041.1"/>
</dbReference>
<dbReference type="AlphaFoldDB" id="N6UU43"/>
<dbReference type="InterPro" id="IPR002142">
    <property type="entry name" value="Peptidase_S49"/>
</dbReference>
<keyword evidence="4" id="KW-0720">Serine protease</keyword>
<dbReference type="GO" id="GO:0008236">
    <property type="term" value="F:serine-type peptidase activity"/>
    <property type="evidence" value="ECO:0007669"/>
    <property type="project" value="UniProtKB-KW"/>
</dbReference>
<dbReference type="InterPro" id="IPR029045">
    <property type="entry name" value="ClpP/crotonase-like_dom_sf"/>
</dbReference>
<dbReference type="InterPro" id="IPR047272">
    <property type="entry name" value="S49_SppA_C"/>
</dbReference>
<feature type="transmembrane region" description="Helical" evidence="5">
    <location>
        <begin position="6"/>
        <end position="26"/>
    </location>
</feature>
<dbReference type="NCBIfam" id="TIGR00706">
    <property type="entry name" value="SppA_dom"/>
    <property type="match status" value="1"/>
</dbReference>
<dbReference type="STRING" id="1069083.GCA_000371805_01408"/>
<dbReference type="EMBL" id="APMM01000041">
    <property type="protein sequence ID" value="ENN95874.1"/>
    <property type="molecule type" value="Genomic_DNA"/>
</dbReference>
<comment type="similarity">
    <text evidence="1">Belongs to the peptidase S49 family.</text>
</comment>
<organism evidence="7 8">
    <name type="scientific">Methanocaldococcus villosus KIN24-T80</name>
    <dbReference type="NCBI Taxonomy" id="1069083"/>
    <lineage>
        <taxon>Archaea</taxon>
        <taxon>Methanobacteriati</taxon>
        <taxon>Methanobacteriota</taxon>
        <taxon>Methanomada group</taxon>
        <taxon>Methanococci</taxon>
        <taxon>Methanococcales</taxon>
        <taxon>Methanocaldococcaceae</taxon>
        <taxon>Methanocaldococcus</taxon>
    </lineage>
</organism>
<gene>
    <name evidence="7" type="ORF">J422_05499</name>
</gene>
<keyword evidence="2" id="KW-0645">Protease</keyword>
<dbReference type="Gene3D" id="6.20.330.10">
    <property type="match status" value="1"/>
</dbReference>
<dbReference type="Proteomes" id="UP000053695">
    <property type="component" value="Unassembled WGS sequence"/>
</dbReference>
<dbReference type="Pfam" id="PF01343">
    <property type="entry name" value="Peptidase_S49"/>
    <property type="match status" value="1"/>
</dbReference>
<dbReference type="PATRIC" id="fig|1069083.5.peg.1074"/>
<dbReference type="PANTHER" id="PTHR42987">
    <property type="entry name" value="PEPTIDASE S49"/>
    <property type="match status" value="1"/>
</dbReference>
<evidence type="ECO:0000256" key="4">
    <source>
        <dbReference type="ARBA" id="ARBA00022825"/>
    </source>
</evidence>
<evidence type="ECO:0000313" key="8">
    <source>
        <dbReference type="Proteomes" id="UP000053695"/>
    </source>
</evidence>
<evidence type="ECO:0000256" key="1">
    <source>
        <dbReference type="ARBA" id="ARBA00008683"/>
    </source>
</evidence>
<evidence type="ECO:0000256" key="2">
    <source>
        <dbReference type="ARBA" id="ARBA00022670"/>
    </source>
</evidence>
<keyword evidence="8" id="KW-1185">Reference proteome</keyword>
<keyword evidence="3" id="KW-0378">Hydrolase</keyword>
<proteinExistence type="inferred from homology"/>
<evidence type="ECO:0000256" key="5">
    <source>
        <dbReference type="SAM" id="Phobius"/>
    </source>
</evidence>
<dbReference type="GO" id="GO:0006508">
    <property type="term" value="P:proteolysis"/>
    <property type="evidence" value="ECO:0007669"/>
    <property type="project" value="UniProtKB-KW"/>
</dbReference>